<dbReference type="Proteomes" id="UP000562322">
    <property type="component" value="Unassembled WGS sequence"/>
</dbReference>
<evidence type="ECO:0000313" key="9">
    <source>
        <dbReference type="EMBL" id="NXL95886.1"/>
    </source>
</evidence>
<feature type="region of interest" description="Disordered" evidence="7">
    <location>
        <begin position="78"/>
        <end position="130"/>
    </location>
</feature>
<dbReference type="PRINTS" id="PR00895">
    <property type="entry name" value="PENTAXIN"/>
</dbReference>
<feature type="domain" description="Pentraxin (PTX)" evidence="8">
    <location>
        <begin position="201"/>
        <end position="401"/>
    </location>
</feature>
<dbReference type="PANTHER" id="PTHR19277:SF122">
    <property type="entry name" value="PENTRAXIN-4"/>
    <property type="match status" value="1"/>
</dbReference>
<dbReference type="GO" id="GO:0046872">
    <property type="term" value="F:metal ion binding"/>
    <property type="evidence" value="ECO:0007669"/>
    <property type="project" value="UniProtKB-KW"/>
</dbReference>
<feature type="non-terminal residue" evidence="9">
    <location>
        <position position="406"/>
    </location>
</feature>
<evidence type="ECO:0000256" key="4">
    <source>
        <dbReference type="ARBA" id="ARBA00023157"/>
    </source>
</evidence>
<comment type="caution">
    <text evidence="6">Lacks conserved residue(s) required for the propagation of feature annotation.</text>
</comment>
<sequence>PVMQRLRRLEEQFRRFQEVTLSHLQSIARNYNISYNIDSRFRELAEQAEAASTARAALGAKLARLAAAGRRLHRRVKQLERRAPSPRHRPLAHGPGLAEAGAEPRSLRDAVHSQQEPQGLVLPSTPGPWPLKVRQRQRQRLQKEGHQVLVETGTSGTPREDTRPVGDTELPTMGSQEQLPAPQQLGTAVTECCFPSPVCNVGSVLLFPNASASDAAVLQPGLRVGLRALSLCAWLVTPSPRLGTVLSYVTEDEASKLAVHGEHPGSAQFVIGDTAFRQIPVTPLLDGKWHHLCLIWSSDCGQYRFYVDRRLLAAGSGFQQGYEVPAGGSLVLGQQQDRNDSGFGPTGIFVGQLAGLALWSRPLLPGEVASMATGQGLPHGPFVLLADAALQGEVRRLGCTCLEHCP</sequence>
<proteinExistence type="predicted"/>
<dbReference type="InterPro" id="IPR001759">
    <property type="entry name" value="PTX_dom"/>
</dbReference>
<dbReference type="Pfam" id="PF00354">
    <property type="entry name" value="Pentaxin"/>
    <property type="match status" value="1"/>
</dbReference>
<dbReference type="InterPro" id="IPR013320">
    <property type="entry name" value="ConA-like_dom_sf"/>
</dbReference>
<evidence type="ECO:0000313" key="10">
    <source>
        <dbReference type="Proteomes" id="UP000562322"/>
    </source>
</evidence>
<dbReference type="InterPro" id="IPR051360">
    <property type="entry name" value="Neuronal_Pentraxin_Related"/>
</dbReference>
<dbReference type="PANTHER" id="PTHR19277">
    <property type="entry name" value="PENTRAXIN"/>
    <property type="match status" value="1"/>
</dbReference>
<gene>
    <name evidence="9" type="primary">Ptx4</name>
    <name evidence="9" type="ORF">ALELAT_R14533</name>
</gene>
<evidence type="ECO:0000256" key="5">
    <source>
        <dbReference type="ARBA" id="ARBA00023180"/>
    </source>
</evidence>
<evidence type="ECO:0000256" key="7">
    <source>
        <dbReference type="SAM" id="MobiDB-lite"/>
    </source>
</evidence>
<dbReference type="OrthoDB" id="8793160at2759"/>
<protein>
    <submittedName>
        <fullName evidence="9">PTX4 protein</fullName>
    </submittedName>
</protein>
<dbReference type="SUPFAM" id="SSF49899">
    <property type="entry name" value="Concanavalin A-like lectins/glucanases"/>
    <property type="match status" value="1"/>
</dbReference>
<reference evidence="9 10" key="1">
    <citation type="submission" date="2019-09" db="EMBL/GenBank/DDBJ databases">
        <title>Bird 10,000 Genomes (B10K) Project - Family phase.</title>
        <authorList>
            <person name="Zhang G."/>
        </authorList>
    </citation>
    <scope>NUCLEOTIDE SEQUENCE [LARGE SCALE GENOMIC DNA]</scope>
    <source>
        <strain evidence="9">B10K-DU-001-39</strain>
        <tissue evidence="9">Muscle</tissue>
    </source>
</reference>
<feature type="region of interest" description="Disordered" evidence="7">
    <location>
        <begin position="151"/>
        <end position="170"/>
    </location>
</feature>
<dbReference type="EMBL" id="VXAV01012063">
    <property type="protein sequence ID" value="NXL95886.1"/>
    <property type="molecule type" value="Genomic_DNA"/>
</dbReference>
<comment type="caution">
    <text evidence="9">The sequence shown here is derived from an EMBL/GenBank/DDBJ whole genome shotgun (WGS) entry which is preliminary data.</text>
</comment>
<comment type="cofactor">
    <cofactor evidence="1">
        <name>Ca(2+)</name>
        <dbReference type="ChEBI" id="CHEBI:29108"/>
    </cofactor>
</comment>
<keyword evidence="4" id="KW-1015">Disulfide bond</keyword>
<evidence type="ECO:0000256" key="1">
    <source>
        <dbReference type="ARBA" id="ARBA00001913"/>
    </source>
</evidence>
<organism evidence="9 10">
    <name type="scientific">Alectura lathami</name>
    <name type="common">Australian brush turkey</name>
    <dbReference type="NCBI Taxonomy" id="81907"/>
    <lineage>
        <taxon>Eukaryota</taxon>
        <taxon>Metazoa</taxon>
        <taxon>Chordata</taxon>
        <taxon>Craniata</taxon>
        <taxon>Vertebrata</taxon>
        <taxon>Euteleostomi</taxon>
        <taxon>Archelosauria</taxon>
        <taxon>Archosauria</taxon>
        <taxon>Dinosauria</taxon>
        <taxon>Saurischia</taxon>
        <taxon>Theropoda</taxon>
        <taxon>Coelurosauria</taxon>
        <taxon>Aves</taxon>
        <taxon>Neognathae</taxon>
        <taxon>Galloanserae</taxon>
        <taxon>Galliformes</taxon>
        <taxon>Megapodiidae</taxon>
        <taxon>Alectura</taxon>
    </lineage>
</organism>
<dbReference type="PROSITE" id="PS51828">
    <property type="entry name" value="PTX_2"/>
    <property type="match status" value="1"/>
</dbReference>
<keyword evidence="2" id="KW-0479">Metal-binding</keyword>
<keyword evidence="3" id="KW-0106">Calcium</keyword>
<evidence type="ECO:0000256" key="6">
    <source>
        <dbReference type="PROSITE-ProRule" id="PRU01172"/>
    </source>
</evidence>
<evidence type="ECO:0000256" key="2">
    <source>
        <dbReference type="ARBA" id="ARBA00022723"/>
    </source>
</evidence>
<dbReference type="AlphaFoldDB" id="A0A7L0WW62"/>
<evidence type="ECO:0000256" key="3">
    <source>
        <dbReference type="ARBA" id="ARBA00022837"/>
    </source>
</evidence>
<name>A0A7L0WW62_ALELA</name>
<dbReference type="Gene3D" id="2.60.120.200">
    <property type="match status" value="1"/>
</dbReference>
<accession>A0A7L0WW62</accession>
<keyword evidence="5" id="KW-0325">Glycoprotein</keyword>
<feature type="non-terminal residue" evidence="9">
    <location>
        <position position="1"/>
    </location>
</feature>
<dbReference type="SMART" id="SM00159">
    <property type="entry name" value="PTX"/>
    <property type="match status" value="1"/>
</dbReference>
<keyword evidence="10" id="KW-1185">Reference proteome</keyword>
<evidence type="ECO:0000259" key="8">
    <source>
        <dbReference type="PROSITE" id="PS51828"/>
    </source>
</evidence>